<dbReference type="Proteomes" id="UP001589532">
    <property type="component" value="Unassembled WGS sequence"/>
</dbReference>
<dbReference type="EMBL" id="JBHMBW010000009">
    <property type="protein sequence ID" value="MFB9623605.1"/>
    <property type="molecule type" value="Genomic_DNA"/>
</dbReference>
<reference evidence="3 4" key="1">
    <citation type="submission" date="2024-09" db="EMBL/GenBank/DDBJ databases">
        <authorList>
            <person name="Sun Q."/>
            <person name="Mori K."/>
        </authorList>
    </citation>
    <scope>NUCLEOTIDE SEQUENCE [LARGE SCALE GENOMIC DNA]</scope>
    <source>
        <strain evidence="3 4">JCM 3143</strain>
    </source>
</reference>
<evidence type="ECO:0000313" key="3">
    <source>
        <dbReference type="EMBL" id="MFB9623605.1"/>
    </source>
</evidence>
<dbReference type="RefSeq" id="WP_345002957.1">
    <property type="nucleotide sequence ID" value="NZ_BAAAXV010000012.1"/>
</dbReference>
<protein>
    <submittedName>
        <fullName evidence="3">SRPBCC domain-containing protein</fullName>
    </submittedName>
</protein>
<keyword evidence="4" id="KW-1185">Reference proteome</keyword>
<name>A0ABV5RVY8_9ACTN</name>
<dbReference type="SUPFAM" id="SSF55961">
    <property type="entry name" value="Bet v1-like"/>
    <property type="match status" value="1"/>
</dbReference>
<feature type="domain" description="Activator of Hsp90 ATPase homologue 1/2-like C-terminal" evidence="2">
    <location>
        <begin position="18"/>
        <end position="154"/>
    </location>
</feature>
<organism evidence="3 4">
    <name type="scientific">Nonomuraea helvata</name>
    <dbReference type="NCBI Taxonomy" id="37484"/>
    <lineage>
        <taxon>Bacteria</taxon>
        <taxon>Bacillati</taxon>
        <taxon>Actinomycetota</taxon>
        <taxon>Actinomycetes</taxon>
        <taxon>Streptosporangiales</taxon>
        <taxon>Streptosporangiaceae</taxon>
        <taxon>Nonomuraea</taxon>
    </lineage>
</organism>
<dbReference type="InterPro" id="IPR013538">
    <property type="entry name" value="ASHA1/2-like_C"/>
</dbReference>
<dbReference type="Pfam" id="PF08327">
    <property type="entry name" value="AHSA1"/>
    <property type="match status" value="1"/>
</dbReference>
<sequence>MTISPETKTVRIERTYATTPEHVWRLWTTGEGIESWWSPDGFTVVVGKLDLRPGGELSYTMTATAPEQIAFMEGAGLPLSTESRKTFVDVEKPARLSYTSLADFIPGVEPYDFLTVVEIRPEGDGVRVTMTMDAMHDEEWTQRLTAGRANELDNLGRVIDAGEGPA</sequence>
<dbReference type="Gene3D" id="3.30.530.20">
    <property type="match status" value="1"/>
</dbReference>
<evidence type="ECO:0000313" key="4">
    <source>
        <dbReference type="Proteomes" id="UP001589532"/>
    </source>
</evidence>
<evidence type="ECO:0000259" key="2">
    <source>
        <dbReference type="Pfam" id="PF08327"/>
    </source>
</evidence>
<accession>A0ABV5RVY8</accession>
<gene>
    <name evidence="3" type="ORF">ACFFSA_11000</name>
</gene>
<evidence type="ECO:0000256" key="1">
    <source>
        <dbReference type="ARBA" id="ARBA00006817"/>
    </source>
</evidence>
<dbReference type="InterPro" id="IPR023393">
    <property type="entry name" value="START-like_dom_sf"/>
</dbReference>
<comment type="similarity">
    <text evidence="1">Belongs to the AHA1 family.</text>
</comment>
<proteinExistence type="inferred from homology"/>
<comment type="caution">
    <text evidence="3">The sequence shown here is derived from an EMBL/GenBank/DDBJ whole genome shotgun (WGS) entry which is preliminary data.</text>
</comment>